<protein>
    <submittedName>
        <fullName evidence="1">Uncharacterized protein</fullName>
    </submittedName>
</protein>
<dbReference type="Proteomes" id="UP000196342">
    <property type="component" value="Unassembled WGS sequence"/>
</dbReference>
<evidence type="ECO:0000313" key="2">
    <source>
        <dbReference type="Proteomes" id="UP000196342"/>
    </source>
</evidence>
<accession>A0A202B273</accession>
<reference evidence="1 2" key="1">
    <citation type="submission" date="2017-05" db="EMBL/GenBank/DDBJ databases">
        <title>Chromobacterium violaceum GHPS1 isolated from Hydrocarbon polluted soil in French Guiana display an awesome secondary metabolite arsenal and a battery of drug and heavy-metal-resistance and detoxification of xenobiotics proteins.</title>
        <authorList>
            <person name="Belbahri L."/>
        </authorList>
    </citation>
    <scope>NUCLEOTIDE SEQUENCE [LARGE SCALE GENOMIC DNA]</scope>
    <source>
        <strain evidence="1 2">GHPS1</strain>
    </source>
</reference>
<dbReference type="AlphaFoldDB" id="A0A202B273"/>
<organism evidence="1 2">
    <name type="scientific">Chromobacterium violaceum</name>
    <dbReference type="NCBI Taxonomy" id="536"/>
    <lineage>
        <taxon>Bacteria</taxon>
        <taxon>Pseudomonadati</taxon>
        <taxon>Pseudomonadota</taxon>
        <taxon>Betaproteobacteria</taxon>
        <taxon>Neisseriales</taxon>
        <taxon>Chromobacteriaceae</taxon>
        <taxon>Chromobacterium</taxon>
    </lineage>
</organism>
<evidence type="ECO:0000313" key="1">
    <source>
        <dbReference type="EMBL" id="OVE45583.1"/>
    </source>
</evidence>
<sequence>MIGFLLVMVMADGWQGGVVPQGIYKTAEDCQQAGSRWVLHNNNIGHPSTFYCQKKAVPKSQKWSEAGITPQMREQWAKQQAEKYKNIQYTMPEDVMSR</sequence>
<dbReference type="RefSeq" id="WP_087698893.1">
    <property type="nucleotide sequence ID" value="NZ_NHOO01000032.1"/>
</dbReference>
<name>A0A202B273_CHRVL</name>
<dbReference type="EMBL" id="NHOO01000032">
    <property type="protein sequence ID" value="OVE45583.1"/>
    <property type="molecule type" value="Genomic_DNA"/>
</dbReference>
<gene>
    <name evidence="1" type="ORF">CBW21_22350</name>
</gene>
<comment type="caution">
    <text evidence="1">The sequence shown here is derived from an EMBL/GenBank/DDBJ whole genome shotgun (WGS) entry which is preliminary data.</text>
</comment>
<proteinExistence type="predicted"/>
<keyword evidence="2" id="KW-1185">Reference proteome</keyword>